<keyword evidence="3" id="KW-0520">NAD</keyword>
<dbReference type="InterPro" id="IPR003000">
    <property type="entry name" value="Sirtuin"/>
</dbReference>
<feature type="active site" description="Proton acceptor" evidence="4">
    <location>
        <position position="118"/>
    </location>
</feature>
<accession>A0A9X3MZC8</accession>
<dbReference type="InterPro" id="IPR050134">
    <property type="entry name" value="NAD-dep_sirtuin_deacylases"/>
</dbReference>
<protein>
    <recommendedName>
        <fullName evidence="1">protein acetyllysine N-acetyltransferase</fullName>
        <ecNumber evidence="1">2.3.1.286</ecNumber>
    </recommendedName>
</protein>
<feature type="binding site" evidence="4">
    <location>
        <position position="129"/>
    </location>
    <ligand>
        <name>Zn(2+)</name>
        <dbReference type="ChEBI" id="CHEBI:29105"/>
    </ligand>
</feature>
<dbReference type="InterPro" id="IPR026590">
    <property type="entry name" value="Ssirtuin_cat_dom"/>
</dbReference>
<keyword evidence="4" id="KW-0862">Zinc</keyword>
<dbReference type="AlphaFoldDB" id="A0A9X3MZC8"/>
<gene>
    <name evidence="6" type="ORF">OM076_36380</name>
</gene>
<dbReference type="GO" id="GO:0070403">
    <property type="term" value="F:NAD+ binding"/>
    <property type="evidence" value="ECO:0007669"/>
    <property type="project" value="InterPro"/>
</dbReference>
<dbReference type="SUPFAM" id="SSF52467">
    <property type="entry name" value="DHS-like NAD/FAD-binding domain"/>
    <property type="match status" value="1"/>
</dbReference>
<dbReference type="GO" id="GO:0017136">
    <property type="term" value="F:histone deacetylase activity, NAD-dependent"/>
    <property type="evidence" value="ECO:0007669"/>
    <property type="project" value="TreeGrafter"/>
</dbReference>
<dbReference type="Gene3D" id="3.40.50.1220">
    <property type="entry name" value="TPP-binding domain"/>
    <property type="match status" value="1"/>
</dbReference>
<dbReference type="GO" id="GO:0046872">
    <property type="term" value="F:metal ion binding"/>
    <property type="evidence" value="ECO:0007669"/>
    <property type="project" value="UniProtKB-KW"/>
</dbReference>
<evidence type="ECO:0000256" key="4">
    <source>
        <dbReference type="PROSITE-ProRule" id="PRU00236"/>
    </source>
</evidence>
<reference evidence="6" key="1">
    <citation type="submission" date="2022-10" db="EMBL/GenBank/DDBJ databases">
        <title>The WGS of Solirubrobacter ginsenosidimutans DSM 21036.</title>
        <authorList>
            <person name="Jiang Z."/>
        </authorList>
    </citation>
    <scope>NUCLEOTIDE SEQUENCE</scope>
    <source>
        <strain evidence="6">DSM 21036</strain>
    </source>
</reference>
<dbReference type="RefSeq" id="WP_270045063.1">
    <property type="nucleotide sequence ID" value="NZ_JAPDOD010000052.1"/>
</dbReference>
<evidence type="ECO:0000259" key="5">
    <source>
        <dbReference type="PROSITE" id="PS50305"/>
    </source>
</evidence>
<evidence type="ECO:0000313" key="7">
    <source>
        <dbReference type="Proteomes" id="UP001149140"/>
    </source>
</evidence>
<dbReference type="Gene3D" id="3.30.1600.10">
    <property type="entry name" value="SIR2/SIRT2 'Small Domain"/>
    <property type="match status" value="1"/>
</dbReference>
<dbReference type="PANTHER" id="PTHR11085">
    <property type="entry name" value="NAD-DEPENDENT PROTEIN DEACYLASE SIRTUIN-5, MITOCHONDRIAL-RELATED"/>
    <property type="match status" value="1"/>
</dbReference>
<sequence>MSAQELAALIRSSGPVVVLTGAGVSVPSGIPDFRTPMTGLWANVDPMEVAHISVWRRDPERFWSFYGQRFAVLDGKVPNGAHRAIAELERRGLVSGVITQNIDGLHALAGSLDPIEVHGSIRTASCLTCGASYSLAETRARGAVPRCDCGAVLKPDVVLFGEMLPERAMLQASALAQSAGMMLAVGSSLEVWPVAGLPEETLNAGGKLAIVTKGDTPYDAYADVKLDGDVVDELEAVLAALDAAAA</sequence>
<keyword evidence="2" id="KW-0808">Transferase</keyword>
<dbReference type="Proteomes" id="UP001149140">
    <property type="component" value="Unassembled WGS sequence"/>
</dbReference>
<evidence type="ECO:0000256" key="2">
    <source>
        <dbReference type="ARBA" id="ARBA00022679"/>
    </source>
</evidence>
<feature type="binding site" evidence="4">
    <location>
        <position position="126"/>
    </location>
    <ligand>
        <name>Zn(2+)</name>
        <dbReference type="ChEBI" id="CHEBI:29105"/>
    </ligand>
</feature>
<dbReference type="EC" id="2.3.1.286" evidence="1"/>
<keyword evidence="4" id="KW-0479">Metal-binding</keyword>
<keyword evidence="7" id="KW-1185">Reference proteome</keyword>
<organism evidence="6 7">
    <name type="scientific">Solirubrobacter ginsenosidimutans</name>
    <dbReference type="NCBI Taxonomy" id="490573"/>
    <lineage>
        <taxon>Bacteria</taxon>
        <taxon>Bacillati</taxon>
        <taxon>Actinomycetota</taxon>
        <taxon>Thermoleophilia</taxon>
        <taxon>Solirubrobacterales</taxon>
        <taxon>Solirubrobacteraceae</taxon>
        <taxon>Solirubrobacter</taxon>
    </lineage>
</organism>
<dbReference type="CDD" id="cd01407">
    <property type="entry name" value="SIR2-fam"/>
    <property type="match status" value="1"/>
</dbReference>
<evidence type="ECO:0000256" key="1">
    <source>
        <dbReference type="ARBA" id="ARBA00012928"/>
    </source>
</evidence>
<dbReference type="Pfam" id="PF02146">
    <property type="entry name" value="SIR2"/>
    <property type="match status" value="1"/>
</dbReference>
<evidence type="ECO:0000256" key="3">
    <source>
        <dbReference type="ARBA" id="ARBA00023027"/>
    </source>
</evidence>
<dbReference type="PANTHER" id="PTHR11085:SF4">
    <property type="entry name" value="NAD-DEPENDENT PROTEIN DEACYLASE"/>
    <property type="match status" value="1"/>
</dbReference>
<name>A0A9X3MZC8_9ACTN</name>
<feature type="binding site" evidence="4">
    <location>
        <position position="147"/>
    </location>
    <ligand>
        <name>Zn(2+)</name>
        <dbReference type="ChEBI" id="CHEBI:29105"/>
    </ligand>
</feature>
<comment type="caution">
    <text evidence="6">The sequence shown here is derived from an EMBL/GenBank/DDBJ whole genome shotgun (WGS) entry which is preliminary data.</text>
</comment>
<dbReference type="PROSITE" id="PS50305">
    <property type="entry name" value="SIRTUIN"/>
    <property type="match status" value="1"/>
</dbReference>
<dbReference type="NCBIfam" id="NF001753">
    <property type="entry name" value="PRK00481.1-3"/>
    <property type="match status" value="1"/>
</dbReference>
<dbReference type="InterPro" id="IPR026591">
    <property type="entry name" value="Sirtuin_cat_small_dom_sf"/>
</dbReference>
<dbReference type="EMBL" id="JAPDOD010000052">
    <property type="protein sequence ID" value="MDA0165801.1"/>
    <property type="molecule type" value="Genomic_DNA"/>
</dbReference>
<feature type="domain" description="Deacetylase sirtuin-type" evidence="5">
    <location>
        <begin position="1"/>
        <end position="244"/>
    </location>
</feature>
<dbReference type="InterPro" id="IPR029035">
    <property type="entry name" value="DHS-like_NAD/FAD-binding_dom"/>
</dbReference>
<evidence type="ECO:0000313" key="6">
    <source>
        <dbReference type="EMBL" id="MDA0165801.1"/>
    </source>
</evidence>
<proteinExistence type="predicted"/>
<feature type="binding site" evidence="4">
    <location>
        <position position="149"/>
    </location>
    <ligand>
        <name>Zn(2+)</name>
        <dbReference type="ChEBI" id="CHEBI:29105"/>
    </ligand>
</feature>